<dbReference type="NCBIfam" id="TIGR02532">
    <property type="entry name" value="IV_pilin_GFxxxE"/>
    <property type="match status" value="1"/>
</dbReference>
<keyword evidence="3" id="KW-0488">Methylation</keyword>
<dbReference type="GO" id="GO:0009289">
    <property type="term" value="C:pilus"/>
    <property type="evidence" value="ECO:0007669"/>
    <property type="project" value="InterPro"/>
</dbReference>
<proteinExistence type="predicted"/>
<dbReference type="InterPro" id="IPR045584">
    <property type="entry name" value="Pilin-like"/>
</dbReference>
<dbReference type="GO" id="GO:0015628">
    <property type="term" value="P:protein secretion by the type II secretion system"/>
    <property type="evidence" value="ECO:0007669"/>
    <property type="project" value="InterPro"/>
</dbReference>
<comment type="subunit">
    <text evidence="2">The pili are polar flexible filaments of about 5.4 nanometers diameter and 2.5 micrometers average length; they consist of only a single polypeptide chain arranged in a helical configuration of five subunits per turn in the assembled pilus.</text>
</comment>
<dbReference type="PANTHER" id="PTHR30093">
    <property type="entry name" value="GENERAL SECRETION PATHWAY PROTEIN G"/>
    <property type="match status" value="1"/>
</dbReference>
<dbReference type="GO" id="GO:0007155">
    <property type="term" value="P:cell adhesion"/>
    <property type="evidence" value="ECO:0007669"/>
    <property type="project" value="InterPro"/>
</dbReference>
<keyword evidence="5 7" id="KW-1133">Transmembrane helix</keyword>
<keyword evidence="4 7" id="KW-0812">Transmembrane</keyword>
<gene>
    <name evidence="8" type="primary">pilE_3</name>
    <name evidence="8" type="ORF">GALL_34590</name>
</gene>
<evidence type="ECO:0000256" key="3">
    <source>
        <dbReference type="ARBA" id="ARBA00022481"/>
    </source>
</evidence>
<dbReference type="AlphaFoldDB" id="A0A1J5TV28"/>
<dbReference type="InterPro" id="IPR012902">
    <property type="entry name" value="N_methyl_site"/>
</dbReference>
<evidence type="ECO:0000256" key="7">
    <source>
        <dbReference type="SAM" id="Phobius"/>
    </source>
</evidence>
<evidence type="ECO:0000313" key="8">
    <source>
        <dbReference type="EMBL" id="OIR15958.1"/>
    </source>
</evidence>
<evidence type="ECO:0000256" key="1">
    <source>
        <dbReference type="ARBA" id="ARBA00004167"/>
    </source>
</evidence>
<dbReference type="InterPro" id="IPR001082">
    <property type="entry name" value="Pilin"/>
</dbReference>
<keyword evidence="6 7" id="KW-0472">Membrane</keyword>
<name>A0A1J5TV28_9ZZZZ</name>
<dbReference type="EMBL" id="MLJW01000008">
    <property type="protein sequence ID" value="OIR15958.1"/>
    <property type="molecule type" value="Genomic_DNA"/>
</dbReference>
<dbReference type="InterPro" id="IPR000983">
    <property type="entry name" value="Bac_GSPG_pilin"/>
</dbReference>
<organism evidence="8">
    <name type="scientific">mine drainage metagenome</name>
    <dbReference type="NCBI Taxonomy" id="410659"/>
    <lineage>
        <taxon>unclassified sequences</taxon>
        <taxon>metagenomes</taxon>
        <taxon>ecological metagenomes</taxon>
    </lineage>
</organism>
<dbReference type="PRINTS" id="PR00813">
    <property type="entry name" value="BCTERIALGSPG"/>
</dbReference>
<dbReference type="GO" id="GO:0015627">
    <property type="term" value="C:type II protein secretion system complex"/>
    <property type="evidence" value="ECO:0007669"/>
    <property type="project" value="InterPro"/>
</dbReference>
<dbReference type="PROSITE" id="PS00409">
    <property type="entry name" value="PROKAR_NTER_METHYL"/>
    <property type="match status" value="1"/>
</dbReference>
<reference evidence="8" key="1">
    <citation type="submission" date="2016-10" db="EMBL/GenBank/DDBJ databases">
        <title>Sequence of Gallionella enrichment culture.</title>
        <authorList>
            <person name="Poehlein A."/>
            <person name="Muehling M."/>
            <person name="Daniel R."/>
        </authorList>
    </citation>
    <scope>NUCLEOTIDE SEQUENCE</scope>
</reference>
<sequence length="202" mass="20514">MKQIQKGFTLIELMIVVAIIGILAAVAIPAYQDYVVKAKLSKVQSTMDSVKLALAMYYQENGSFPLATATVNVTGGVGGTAGTVDAGPDVWTSIGLSTFPTLPSEVSNLAYNTNVIGDSFALTLTLAPGKIKAGTIDGALVTITPSVGVPAGGPPAATAANTAVVGTAMVWHYACSLAGGTIDPILTKYFNNAGVACTTNSQ</sequence>
<accession>A0A1J5TV28</accession>
<dbReference type="Pfam" id="PF00114">
    <property type="entry name" value="Pilin"/>
    <property type="match status" value="1"/>
</dbReference>
<dbReference type="Pfam" id="PF07963">
    <property type="entry name" value="N_methyl"/>
    <property type="match status" value="1"/>
</dbReference>
<dbReference type="GO" id="GO:0016020">
    <property type="term" value="C:membrane"/>
    <property type="evidence" value="ECO:0007669"/>
    <property type="project" value="UniProtKB-SubCell"/>
</dbReference>
<protein>
    <submittedName>
        <fullName evidence="8">Fimbrial protein</fullName>
    </submittedName>
</protein>
<dbReference type="PANTHER" id="PTHR30093:SF44">
    <property type="entry name" value="TYPE II SECRETION SYSTEM CORE PROTEIN G"/>
    <property type="match status" value="1"/>
</dbReference>
<evidence type="ECO:0000256" key="6">
    <source>
        <dbReference type="ARBA" id="ARBA00023136"/>
    </source>
</evidence>
<evidence type="ECO:0000256" key="4">
    <source>
        <dbReference type="ARBA" id="ARBA00022692"/>
    </source>
</evidence>
<dbReference type="SUPFAM" id="SSF54523">
    <property type="entry name" value="Pili subunits"/>
    <property type="match status" value="1"/>
</dbReference>
<comment type="caution">
    <text evidence="8">The sequence shown here is derived from an EMBL/GenBank/DDBJ whole genome shotgun (WGS) entry which is preliminary data.</text>
</comment>
<comment type="subcellular location">
    <subcellularLocation>
        <location evidence="1">Membrane</location>
        <topology evidence="1">Single-pass membrane protein</topology>
    </subcellularLocation>
</comment>
<dbReference type="Gene3D" id="3.30.700.10">
    <property type="entry name" value="Glycoprotein, Type 4 Pilin"/>
    <property type="match status" value="1"/>
</dbReference>
<evidence type="ECO:0000256" key="5">
    <source>
        <dbReference type="ARBA" id="ARBA00022989"/>
    </source>
</evidence>
<feature type="transmembrane region" description="Helical" evidence="7">
    <location>
        <begin position="7"/>
        <end position="31"/>
    </location>
</feature>
<evidence type="ECO:0000256" key="2">
    <source>
        <dbReference type="ARBA" id="ARBA00011156"/>
    </source>
</evidence>